<proteinExistence type="predicted"/>
<dbReference type="Proteomes" id="UP000309992">
    <property type="component" value="Unassembled WGS sequence"/>
</dbReference>
<dbReference type="InterPro" id="IPR011033">
    <property type="entry name" value="PRC_barrel-like_sf"/>
</dbReference>
<dbReference type="Pfam" id="PF09557">
    <property type="entry name" value="DUF2382"/>
    <property type="match status" value="1"/>
</dbReference>
<feature type="compositionally biased region" description="Low complexity" evidence="1">
    <location>
        <begin position="154"/>
        <end position="185"/>
    </location>
</feature>
<gene>
    <name evidence="4" type="ORF">FCN18_18545</name>
</gene>
<dbReference type="EMBL" id="SWMS01000009">
    <property type="protein sequence ID" value="TKG70089.1"/>
    <property type="molecule type" value="Genomic_DNA"/>
</dbReference>
<feature type="compositionally biased region" description="Basic and acidic residues" evidence="1">
    <location>
        <begin position="111"/>
        <end position="120"/>
    </location>
</feature>
<accession>A0ABY2S3G9</accession>
<organism evidence="4 5">
    <name type="scientific">Prauserella endophytica</name>
    <dbReference type="NCBI Taxonomy" id="1592324"/>
    <lineage>
        <taxon>Bacteria</taxon>
        <taxon>Bacillati</taxon>
        <taxon>Actinomycetota</taxon>
        <taxon>Actinomycetes</taxon>
        <taxon>Pseudonocardiales</taxon>
        <taxon>Pseudonocardiaceae</taxon>
        <taxon>Prauserella</taxon>
        <taxon>Prauserella coralliicola group</taxon>
    </lineage>
</organism>
<protein>
    <submittedName>
        <fullName evidence="4">DUF2382 domain-containing protein</fullName>
    </submittedName>
</protein>
<feature type="region of interest" description="Disordered" evidence="1">
    <location>
        <begin position="233"/>
        <end position="261"/>
    </location>
</feature>
<keyword evidence="5" id="KW-1185">Reference proteome</keyword>
<evidence type="ECO:0000256" key="1">
    <source>
        <dbReference type="SAM" id="MobiDB-lite"/>
    </source>
</evidence>
<feature type="domain" description="PRC-barrel" evidence="2">
    <location>
        <begin position="5"/>
        <end position="74"/>
    </location>
</feature>
<evidence type="ECO:0000259" key="2">
    <source>
        <dbReference type="Pfam" id="PF05239"/>
    </source>
</evidence>
<dbReference type="InterPro" id="IPR027275">
    <property type="entry name" value="PRC-brl_dom"/>
</dbReference>
<dbReference type="InterPro" id="IPR014747">
    <property type="entry name" value="Bac_photo_RC_H_C"/>
</dbReference>
<dbReference type="PANTHER" id="PTHR38463:SF1">
    <property type="entry name" value="STRESS RESPONSE PROTEIN YSNF"/>
    <property type="match status" value="1"/>
</dbReference>
<reference evidence="4 5" key="1">
    <citation type="journal article" date="2015" name="Antonie Van Leeuwenhoek">
        <title>Prauserella endophytica sp. nov., an endophytic actinobacterium isolated from Tamarix taklamakanensis.</title>
        <authorList>
            <person name="Liu J.M."/>
            <person name="Habden X."/>
            <person name="Guo L."/>
            <person name="Tuo L."/>
            <person name="Jiang Z.K."/>
            <person name="Liu S.W."/>
            <person name="Liu X.F."/>
            <person name="Chen L."/>
            <person name="Li R.F."/>
            <person name="Zhang Y.Q."/>
            <person name="Sun C.H."/>
        </authorList>
    </citation>
    <scope>NUCLEOTIDE SEQUENCE [LARGE SCALE GENOMIC DNA]</scope>
    <source>
        <strain evidence="4 5">CGMCC 4.7182</strain>
    </source>
</reference>
<dbReference type="Gene3D" id="3.90.50.10">
    <property type="entry name" value="Photosynthetic Reaction Center, subunit H, domain 2"/>
    <property type="match status" value="1"/>
</dbReference>
<evidence type="ECO:0000259" key="3">
    <source>
        <dbReference type="Pfam" id="PF09557"/>
    </source>
</evidence>
<dbReference type="Pfam" id="PF05239">
    <property type="entry name" value="PRC"/>
    <property type="match status" value="1"/>
</dbReference>
<sequence>MTHTMRPDDLVDSTVVDQRGSKIGKVGTVYLADDTHEPEWVTVRTGMFGQKESFVPLRGASLDSDGLHVQVAKDKVSDAPRIDADGHLSQEESVELYRYYDLPAPRSTMENARRGKDERQSMAGMQGMGTRSDTGLSNQSGQAPESMPQTGPSGRHAAAQQTGQATGQTTARSGQQAQGQRMAGADSLRGQQRDRSSATAGETMTRSEEQLKVSTEQVETGRVRLRKHVVTEEQRVSVPVSHEEVRIEREPITDGVHDGKAKIGEEEQEVVLHAERPVVKKETVPVERVRIGTEQVTEEQTITDEVRKEQIEVDDDSAKKDRRQH</sequence>
<comment type="caution">
    <text evidence="4">The sequence shown here is derived from an EMBL/GenBank/DDBJ whole genome shotgun (WGS) entry which is preliminary data.</text>
</comment>
<feature type="compositionally biased region" description="Polar residues" evidence="1">
    <location>
        <begin position="129"/>
        <end position="152"/>
    </location>
</feature>
<dbReference type="SUPFAM" id="SSF50346">
    <property type="entry name" value="PRC-barrel domain"/>
    <property type="match status" value="1"/>
</dbReference>
<feature type="compositionally biased region" description="Basic and acidic residues" evidence="1">
    <location>
        <begin position="304"/>
        <end position="319"/>
    </location>
</feature>
<feature type="domain" description="DUF2382" evidence="3">
    <location>
        <begin position="204"/>
        <end position="313"/>
    </location>
</feature>
<dbReference type="RefSeq" id="WP_137095699.1">
    <property type="nucleotide sequence ID" value="NZ_SWMS01000009.1"/>
</dbReference>
<feature type="region of interest" description="Disordered" evidence="1">
    <location>
        <begin position="107"/>
        <end position="221"/>
    </location>
</feature>
<dbReference type="InterPro" id="IPR019060">
    <property type="entry name" value="DUF2382"/>
</dbReference>
<feature type="region of interest" description="Disordered" evidence="1">
    <location>
        <begin position="294"/>
        <end position="325"/>
    </location>
</feature>
<evidence type="ECO:0000313" key="4">
    <source>
        <dbReference type="EMBL" id="TKG70089.1"/>
    </source>
</evidence>
<evidence type="ECO:0000313" key="5">
    <source>
        <dbReference type="Proteomes" id="UP000309992"/>
    </source>
</evidence>
<name>A0ABY2S3G9_9PSEU</name>
<dbReference type="PANTHER" id="PTHR38463">
    <property type="entry name" value="STRESS RESPONSE PROTEIN YSNF"/>
    <property type="match status" value="1"/>
</dbReference>
<dbReference type="NCBIfam" id="TIGR02271">
    <property type="entry name" value="YsnF/AvaK domain"/>
    <property type="match status" value="1"/>
</dbReference>
<dbReference type="InterPro" id="IPR052967">
    <property type="entry name" value="Stress_Response_Assoc"/>
</dbReference>